<dbReference type="PROSITE" id="PS50053">
    <property type="entry name" value="UBIQUITIN_2"/>
    <property type="match status" value="1"/>
</dbReference>
<accession>A0A9W7LFM6</accession>
<evidence type="ECO:0000256" key="1">
    <source>
        <dbReference type="SAM" id="MobiDB-lite"/>
    </source>
</evidence>
<dbReference type="SUPFAM" id="SSF54236">
    <property type="entry name" value="Ubiquitin-like"/>
    <property type="match status" value="1"/>
</dbReference>
<dbReference type="Gene3D" id="3.10.20.90">
    <property type="entry name" value="Phosphatidylinositol 3-kinase Catalytic Subunit, Chain A, domain 1"/>
    <property type="match status" value="1"/>
</dbReference>
<organism evidence="4 5">
    <name type="scientific">Triparma columacea</name>
    <dbReference type="NCBI Taxonomy" id="722753"/>
    <lineage>
        <taxon>Eukaryota</taxon>
        <taxon>Sar</taxon>
        <taxon>Stramenopiles</taxon>
        <taxon>Ochrophyta</taxon>
        <taxon>Bolidophyceae</taxon>
        <taxon>Parmales</taxon>
        <taxon>Triparmaceae</taxon>
        <taxon>Triparma</taxon>
    </lineage>
</organism>
<protein>
    <recommendedName>
        <fullName evidence="3">Ubiquitin-like domain-containing protein</fullName>
    </recommendedName>
</protein>
<evidence type="ECO:0000313" key="4">
    <source>
        <dbReference type="EMBL" id="GMI49285.1"/>
    </source>
</evidence>
<gene>
    <name evidence="4" type="ORF">TrCOL_g6896</name>
</gene>
<keyword evidence="2" id="KW-0472">Membrane</keyword>
<dbReference type="InterPro" id="IPR029071">
    <property type="entry name" value="Ubiquitin-like_domsf"/>
</dbReference>
<dbReference type="CDD" id="cd17039">
    <property type="entry name" value="Ubl_ubiquitin_like"/>
    <property type="match status" value="1"/>
</dbReference>
<comment type="caution">
    <text evidence="4">The sequence shown here is derived from an EMBL/GenBank/DDBJ whole genome shotgun (WGS) entry which is preliminary data.</text>
</comment>
<evidence type="ECO:0000259" key="3">
    <source>
        <dbReference type="PROSITE" id="PS50053"/>
    </source>
</evidence>
<feature type="compositionally biased region" description="Low complexity" evidence="1">
    <location>
        <begin position="90"/>
        <end position="104"/>
    </location>
</feature>
<reference evidence="5" key="1">
    <citation type="journal article" date="2023" name="Commun. Biol.">
        <title>Genome analysis of Parmales, the sister group of diatoms, reveals the evolutionary specialization of diatoms from phago-mixotrophs to photoautotrophs.</title>
        <authorList>
            <person name="Ban H."/>
            <person name="Sato S."/>
            <person name="Yoshikawa S."/>
            <person name="Yamada K."/>
            <person name="Nakamura Y."/>
            <person name="Ichinomiya M."/>
            <person name="Sato N."/>
            <person name="Blanc-Mathieu R."/>
            <person name="Endo H."/>
            <person name="Kuwata A."/>
            <person name="Ogata H."/>
        </authorList>
    </citation>
    <scope>NUCLEOTIDE SEQUENCE [LARGE SCALE GENOMIC DNA]</scope>
</reference>
<feature type="transmembrane region" description="Helical" evidence="2">
    <location>
        <begin position="244"/>
        <end position="263"/>
    </location>
</feature>
<feature type="transmembrane region" description="Helical" evidence="2">
    <location>
        <begin position="174"/>
        <end position="196"/>
    </location>
</feature>
<feature type="transmembrane region" description="Helical" evidence="2">
    <location>
        <begin position="336"/>
        <end position="358"/>
    </location>
</feature>
<dbReference type="Proteomes" id="UP001165065">
    <property type="component" value="Unassembled WGS sequence"/>
</dbReference>
<keyword evidence="2" id="KW-1133">Transmembrane helix</keyword>
<feature type="region of interest" description="Disordered" evidence="1">
    <location>
        <begin position="73"/>
        <end position="105"/>
    </location>
</feature>
<dbReference type="InterPro" id="IPR000626">
    <property type="entry name" value="Ubiquitin-like_dom"/>
</dbReference>
<dbReference type="EMBL" id="BRYA01000487">
    <property type="protein sequence ID" value="GMI49285.1"/>
    <property type="molecule type" value="Genomic_DNA"/>
</dbReference>
<sequence length="407" mass="43647">MDMTGRKFSLTATPTTTIHALKTSSYPIHSVPPPQQRLIYMGRPLNVGTVTLGELGMEGGTEVTVHLFPRPIVETTNDDDQGIATTDLGSSPLVSPSPQSSPTSAHIPRILISDSTVADSIRRTINGLPPPSTSLPSDVDNVPSATPPITDSEMRSLANDWTGASENRRRVKMLCALLVLVSLMQLLTLFTVLAGLQSEPNPNWGGGYGNGLDCDDPVNCHGPPDDGDEGSPAYVKRDWTGSDYVDLGISLLGTWVGMTGLKATQDESARTARRYFKGLIIVGTAWISFSYYKTFGRLRGGGGYDGGGGNGDISDSGDAANDGGGYGDMSSDEKDVFYSALFASFLTLGVWAACFYRAHAYCRDLGRRDQLERAILESRRREINEFNLDGGGIEMGFAMGRTPNTTL</sequence>
<keyword evidence="2" id="KW-0812">Transmembrane</keyword>
<dbReference type="OrthoDB" id="200226at2759"/>
<evidence type="ECO:0000256" key="2">
    <source>
        <dbReference type="SAM" id="Phobius"/>
    </source>
</evidence>
<feature type="domain" description="Ubiquitin-like" evidence="3">
    <location>
        <begin position="1"/>
        <end position="67"/>
    </location>
</feature>
<dbReference type="SMART" id="SM00213">
    <property type="entry name" value="UBQ"/>
    <property type="match status" value="1"/>
</dbReference>
<dbReference type="Pfam" id="PF00240">
    <property type="entry name" value="ubiquitin"/>
    <property type="match status" value="1"/>
</dbReference>
<dbReference type="AlphaFoldDB" id="A0A9W7LFM6"/>
<evidence type="ECO:0000313" key="5">
    <source>
        <dbReference type="Proteomes" id="UP001165065"/>
    </source>
</evidence>
<name>A0A9W7LFM6_9STRA</name>
<proteinExistence type="predicted"/>
<feature type="transmembrane region" description="Helical" evidence="2">
    <location>
        <begin position="275"/>
        <end position="292"/>
    </location>
</feature>
<keyword evidence="5" id="KW-1185">Reference proteome</keyword>